<organism evidence="1 2">
    <name type="scientific">Somion occarium</name>
    <dbReference type="NCBI Taxonomy" id="3059160"/>
    <lineage>
        <taxon>Eukaryota</taxon>
        <taxon>Fungi</taxon>
        <taxon>Dikarya</taxon>
        <taxon>Basidiomycota</taxon>
        <taxon>Agaricomycotina</taxon>
        <taxon>Agaricomycetes</taxon>
        <taxon>Polyporales</taxon>
        <taxon>Cerrenaceae</taxon>
        <taxon>Somion</taxon>
    </lineage>
</organism>
<keyword evidence="2" id="KW-1185">Reference proteome</keyword>
<protein>
    <submittedName>
        <fullName evidence="1">Uncharacterized protein</fullName>
    </submittedName>
</protein>
<name>A0ABP1DSZ6_9APHY</name>
<accession>A0ABP1DSZ6</accession>
<sequence>MSDKYRGEAEELSPKDCVSKAGVLAIDNNMLFSSCCLPLTRASGHSIGIFVCRRPLMRQGHVTNRPSLLRDTIVLCYPSANVGAEYIKDYHDQSQCHLYDGISAVSCPAYPCYYDLTPDLPFSRIYLNVFVHHDRDS</sequence>
<dbReference type="Proteomes" id="UP001497453">
    <property type="component" value="Chromosome 6"/>
</dbReference>
<reference evidence="2" key="1">
    <citation type="submission" date="2024-04" db="EMBL/GenBank/DDBJ databases">
        <authorList>
            <person name="Shaw F."/>
            <person name="Minotto A."/>
        </authorList>
    </citation>
    <scope>NUCLEOTIDE SEQUENCE [LARGE SCALE GENOMIC DNA]</scope>
</reference>
<evidence type="ECO:0000313" key="2">
    <source>
        <dbReference type="Proteomes" id="UP001497453"/>
    </source>
</evidence>
<dbReference type="EMBL" id="OZ037949">
    <property type="protein sequence ID" value="CAL1710943.1"/>
    <property type="molecule type" value="Genomic_DNA"/>
</dbReference>
<proteinExistence type="predicted"/>
<gene>
    <name evidence="1" type="ORF">GFSPODELE1_LOCUS8094</name>
</gene>
<evidence type="ECO:0000313" key="1">
    <source>
        <dbReference type="EMBL" id="CAL1710943.1"/>
    </source>
</evidence>